<dbReference type="InterPro" id="IPR043917">
    <property type="entry name" value="DUF5753"/>
</dbReference>
<dbReference type="Pfam" id="PF19054">
    <property type="entry name" value="DUF5753"/>
    <property type="match status" value="1"/>
</dbReference>
<comment type="caution">
    <text evidence="3">The sequence shown here is derived from an EMBL/GenBank/DDBJ whole genome shotgun (WGS) entry which is preliminary data.</text>
</comment>
<name>A0ABS6U9K7_9PSEU</name>
<evidence type="ECO:0000313" key="3">
    <source>
        <dbReference type="EMBL" id="MBW0128653.1"/>
    </source>
</evidence>
<sequence>MPVVTARSVTRREGTALPTTRPAAQRRRLGTELRELRERADLRIDDAAAELRCSTSKISRLENGKTPPQERDVRDLVRFYGGSIEVGERLQEMARSGQDNGWWGDEFKDVFTDRLVAEQLKEYVQLEEYASAITSYTADVVPGLLQTESYITALTELLFSNHDAELRKRFVEFRLRRQRILHRDDAPRLRFLISEGTLRQPVGGSDVATQQLDAISKRIVENDPSCVVRIVPLIAVSPALYGGSFSVIVFDDPADQDTVLVEGRNAPTYLKSDADVERYGQSFAEIEKVSLDAGASLDAIEEARAILRQI</sequence>
<dbReference type="InterPro" id="IPR001387">
    <property type="entry name" value="Cro/C1-type_HTH"/>
</dbReference>
<accession>A0ABS6U9K7</accession>
<dbReference type="SMART" id="SM00530">
    <property type="entry name" value="HTH_XRE"/>
    <property type="match status" value="1"/>
</dbReference>
<proteinExistence type="predicted"/>
<organism evidence="3 4">
    <name type="scientific">Pseudonocardia oceani</name>
    <dbReference type="NCBI Taxonomy" id="2792013"/>
    <lineage>
        <taxon>Bacteria</taxon>
        <taxon>Bacillati</taxon>
        <taxon>Actinomycetota</taxon>
        <taxon>Actinomycetes</taxon>
        <taxon>Pseudonocardiales</taxon>
        <taxon>Pseudonocardiaceae</taxon>
        <taxon>Pseudonocardia</taxon>
    </lineage>
</organism>
<keyword evidence="4" id="KW-1185">Reference proteome</keyword>
<feature type="domain" description="HTH cro/C1-type" evidence="2">
    <location>
        <begin position="33"/>
        <end position="87"/>
    </location>
</feature>
<gene>
    <name evidence="3" type="ORF">I4I82_13290</name>
</gene>
<dbReference type="Pfam" id="PF13560">
    <property type="entry name" value="HTH_31"/>
    <property type="match status" value="1"/>
</dbReference>
<protein>
    <submittedName>
        <fullName evidence="3">Helix-turn-helix domain-containing protein</fullName>
    </submittedName>
</protein>
<evidence type="ECO:0000259" key="2">
    <source>
        <dbReference type="PROSITE" id="PS50943"/>
    </source>
</evidence>
<dbReference type="Proteomes" id="UP000694300">
    <property type="component" value="Unassembled WGS sequence"/>
</dbReference>
<evidence type="ECO:0000256" key="1">
    <source>
        <dbReference type="SAM" id="MobiDB-lite"/>
    </source>
</evidence>
<evidence type="ECO:0000313" key="4">
    <source>
        <dbReference type="Proteomes" id="UP000694300"/>
    </source>
</evidence>
<dbReference type="RefSeq" id="WP_218595769.1">
    <property type="nucleotide sequence ID" value="NZ_JADQDF010000001.1"/>
</dbReference>
<dbReference type="PROSITE" id="PS50943">
    <property type="entry name" value="HTH_CROC1"/>
    <property type="match status" value="1"/>
</dbReference>
<feature type="region of interest" description="Disordered" evidence="1">
    <location>
        <begin position="1"/>
        <end position="23"/>
    </location>
</feature>
<reference evidence="3 4" key="1">
    <citation type="submission" date="2020-11" db="EMBL/GenBank/DDBJ databases">
        <title>Pseudonocardia abyssalis sp. nov. and Pseudonocardia oceani sp. nov., description and phylogenomic analysis of two novel actinomycetes isolated from the deep Southern Ocean.</title>
        <authorList>
            <person name="Parra J."/>
        </authorList>
    </citation>
    <scope>NUCLEOTIDE SEQUENCE [LARGE SCALE GENOMIC DNA]</scope>
    <source>
        <strain evidence="4">KRD185</strain>
    </source>
</reference>
<dbReference type="CDD" id="cd00093">
    <property type="entry name" value="HTH_XRE"/>
    <property type="match status" value="1"/>
</dbReference>
<dbReference type="EMBL" id="JADQDF010000001">
    <property type="protein sequence ID" value="MBW0128653.1"/>
    <property type="molecule type" value="Genomic_DNA"/>
</dbReference>